<dbReference type="SMART" id="SM00341">
    <property type="entry name" value="HRDC"/>
    <property type="match status" value="1"/>
</dbReference>
<dbReference type="PANTHER" id="PTHR13710">
    <property type="entry name" value="DNA HELICASE RECQ FAMILY MEMBER"/>
    <property type="match status" value="1"/>
</dbReference>
<dbReference type="InterPro" id="IPR006293">
    <property type="entry name" value="DNA_helicase_ATP-dep_RecQ_bac"/>
</dbReference>
<reference evidence="22 23" key="1">
    <citation type="submission" date="2019-07" db="EMBL/GenBank/DDBJ databases">
        <title>Whole genome shotgun sequence of Swaminathania salitolerans NBRC 104436.</title>
        <authorList>
            <person name="Hosoyama A."/>
            <person name="Uohara A."/>
            <person name="Ohji S."/>
            <person name="Ichikawa N."/>
        </authorList>
    </citation>
    <scope>NUCLEOTIDE SEQUENCE [LARGE SCALE GENOMIC DNA]</scope>
    <source>
        <strain evidence="22 23">NBRC 104436</strain>
    </source>
</reference>
<dbReference type="GO" id="GO:0006310">
    <property type="term" value="P:DNA recombination"/>
    <property type="evidence" value="ECO:0007669"/>
    <property type="project" value="UniProtKB-UniRule"/>
</dbReference>
<keyword evidence="8 22" id="KW-0347">Helicase</keyword>
<dbReference type="InterPro" id="IPR044876">
    <property type="entry name" value="HRDC_dom_sf"/>
</dbReference>
<evidence type="ECO:0000256" key="8">
    <source>
        <dbReference type="ARBA" id="ARBA00022806"/>
    </source>
</evidence>
<dbReference type="InterPro" id="IPR011545">
    <property type="entry name" value="DEAD/DEAH_box_helicase_dom"/>
</dbReference>
<evidence type="ECO:0000256" key="7">
    <source>
        <dbReference type="ARBA" id="ARBA00022801"/>
    </source>
</evidence>
<dbReference type="GO" id="GO:0046872">
    <property type="term" value="F:metal ion binding"/>
    <property type="evidence" value="ECO:0007669"/>
    <property type="project" value="UniProtKB-KW"/>
</dbReference>
<dbReference type="GO" id="GO:0009378">
    <property type="term" value="F:four-way junction helicase activity"/>
    <property type="evidence" value="ECO:0007669"/>
    <property type="project" value="TreeGrafter"/>
</dbReference>
<dbReference type="AlphaFoldDB" id="A0A511BNX1"/>
<evidence type="ECO:0000256" key="12">
    <source>
        <dbReference type="ARBA" id="ARBA00023172"/>
    </source>
</evidence>
<keyword evidence="12" id="KW-0233">DNA recombination</keyword>
<keyword evidence="11" id="KW-0238">DNA-binding</keyword>
<evidence type="ECO:0000259" key="20">
    <source>
        <dbReference type="PROSITE" id="PS51192"/>
    </source>
</evidence>
<dbReference type="GO" id="GO:0030894">
    <property type="term" value="C:replisome"/>
    <property type="evidence" value="ECO:0007669"/>
    <property type="project" value="TreeGrafter"/>
</dbReference>
<evidence type="ECO:0000259" key="21">
    <source>
        <dbReference type="PROSITE" id="PS51194"/>
    </source>
</evidence>
<evidence type="ECO:0000313" key="23">
    <source>
        <dbReference type="Proteomes" id="UP000321405"/>
    </source>
</evidence>
<comment type="similarity">
    <text evidence="3">Belongs to the helicase family. RecQ subfamily.</text>
</comment>
<dbReference type="PROSITE" id="PS50206">
    <property type="entry name" value="RHODANESE_3"/>
    <property type="match status" value="1"/>
</dbReference>
<comment type="cofactor">
    <cofactor evidence="2">
        <name>Zn(2+)</name>
        <dbReference type="ChEBI" id="CHEBI:29105"/>
    </cofactor>
</comment>
<keyword evidence="13" id="KW-0234">DNA repair</keyword>
<feature type="region of interest" description="Disordered" evidence="17">
    <location>
        <begin position="1"/>
        <end position="33"/>
    </location>
</feature>
<dbReference type="PROSITE" id="PS50967">
    <property type="entry name" value="HRDC"/>
    <property type="match status" value="1"/>
</dbReference>
<gene>
    <name evidence="22" type="primary">recQ</name>
    <name evidence="22" type="ORF">SSA02_11940</name>
</gene>
<dbReference type="Gene3D" id="1.10.10.10">
    <property type="entry name" value="Winged helix-like DNA-binding domain superfamily/Winged helix DNA-binding domain"/>
    <property type="match status" value="1"/>
</dbReference>
<dbReference type="InterPro" id="IPR004589">
    <property type="entry name" value="DNA_helicase_ATP-dep_RecQ"/>
</dbReference>
<evidence type="ECO:0000256" key="6">
    <source>
        <dbReference type="ARBA" id="ARBA00022763"/>
    </source>
</evidence>
<dbReference type="InterPro" id="IPR027417">
    <property type="entry name" value="P-loop_NTPase"/>
</dbReference>
<dbReference type="InterPro" id="IPR001763">
    <property type="entry name" value="Rhodanese-like_dom"/>
</dbReference>
<name>A0A511BNX1_9PROT</name>
<evidence type="ECO:0000256" key="13">
    <source>
        <dbReference type="ARBA" id="ARBA00023204"/>
    </source>
</evidence>
<dbReference type="Gene3D" id="1.10.150.80">
    <property type="entry name" value="HRDC domain"/>
    <property type="match status" value="1"/>
</dbReference>
<evidence type="ECO:0000259" key="19">
    <source>
        <dbReference type="PROSITE" id="PS50967"/>
    </source>
</evidence>
<evidence type="ECO:0000256" key="2">
    <source>
        <dbReference type="ARBA" id="ARBA00001947"/>
    </source>
</evidence>
<dbReference type="Pfam" id="PF16124">
    <property type="entry name" value="RecQ_Zn_bind"/>
    <property type="match status" value="1"/>
</dbReference>
<comment type="caution">
    <text evidence="22">The sequence shown here is derived from an EMBL/GenBank/DDBJ whole genome shotgun (WGS) entry which is preliminary data.</text>
</comment>
<evidence type="ECO:0000256" key="10">
    <source>
        <dbReference type="ARBA" id="ARBA00022840"/>
    </source>
</evidence>
<feature type="domain" description="Rhodanese" evidence="18">
    <location>
        <begin position="245"/>
        <end position="281"/>
    </location>
</feature>
<dbReference type="Pfam" id="PF00270">
    <property type="entry name" value="DEAD"/>
    <property type="match status" value="1"/>
</dbReference>
<evidence type="ECO:0000256" key="4">
    <source>
        <dbReference type="ARBA" id="ARBA00022723"/>
    </source>
</evidence>
<dbReference type="GO" id="GO:0043590">
    <property type="term" value="C:bacterial nucleoid"/>
    <property type="evidence" value="ECO:0007669"/>
    <property type="project" value="TreeGrafter"/>
</dbReference>
<dbReference type="CDD" id="cd17920">
    <property type="entry name" value="DEXHc_RecQ"/>
    <property type="match status" value="1"/>
</dbReference>
<keyword evidence="9" id="KW-0862">Zinc</keyword>
<dbReference type="InterPro" id="IPR018982">
    <property type="entry name" value="RQC_domain"/>
</dbReference>
<keyword evidence="23" id="KW-1185">Reference proteome</keyword>
<dbReference type="InterPro" id="IPR010997">
    <property type="entry name" value="HRDC-like_sf"/>
</dbReference>
<dbReference type="Pfam" id="PF00570">
    <property type="entry name" value="HRDC"/>
    <property type="match status" value="1"/>
</dbReference>
<dbReference type="EC" id="5.6.2.4" evidence="16"/>
<keyword evidence="6" id="KW-0227">DNA damage</keyword>
<dbReference type="SUPFAM" id="SSF52540">
    <property type="entry name" value="P-loop containing nucleoside triphosphate hydrolases"/>
    <property type="match status" value="2"/>
</dbReference>
<evidence type="ECO:0000256" key="16">
    <source>
        <dbReference type="NCBIfam" id="TIGR01389"/>
    </source>
</evidence>
<feature type="domain" description="HRDC" evidence="19">
    <location>
        <begin position="556"/>
        <end position="629"/>
    </location>
</feature>
<dbReference type="Pfam" id="PF00271">
    <property type="entry name" value="Helicase_C"/>
    <property type="match status" value="1"/>
</dbReference>
<dbReference type="GO" id="GO:0009432">
    <property type="term" value="P:SOS response"/>
    <property type="evidence" value="ECO:0007669"/>
    <property type="project" value="UniProtKB-UniRule"/>
</dbReference>
<dbReference type="SMART" id="SM00956">
    <property type="entry name" value="RQC"/>
    <property type="match status" value="1"/>
</dbReference>
<dbReference type="Proteomes" id="UP000321405">
    <property type="component" value="Unassembled WGS sequence"/>
</dbReference>
<dbReference type="FunFam" id="3.40.50.300:FF:000296">
    <property type="entry name" value="ATP-dependent DNA helicase RecQ"/>
    <property type="match status" value="1"/>
</dbReference>
<evidence type="ECO:0000256" key="11">
    <source>
        <dbReference type="ARBA" id="ARBA00023125"/>
    </source>
</evidence>
<dbReference type="GO" id="GO:0043138">
    <property type="term" value="F:3'-5' DNA helicase activity"/>
    <property type="evidence" value="ECO:0007669"/>
    <property type="project" value="UniProtKB-EC"/>
</dbReference>
<dbReference type="Pfam" id="PF09382">
    <property type="entry name" value="RQC"/>
    <property type="match status" value="1"/>
</dbReference>
<dbReference type="GO" id="GO:0006281">
    <property type="term" value="P:DNA repair"/>
    <property type="evidence" value="ECO:0007669"/>
    <property type="project" value="UniProtKB-KW"/>
</dbReference>
<protein>
    <recommendedName>
        <fullName evidence="16">DNA helicase RecQ</fullName>
        <ecNumber evidence="16">5.6.2.4</ecNumber>
    </recommendedName>
</protein>
<evidence type="ECO:0000256" key="9">
    <source>
        <dbReference type="ARBA" id="ARBA00022833"/>
    </source>
</evidence>
<dbReference type="NCBIfam" id="TIGR00614">
    <property type="entry name" value="recQ_fam"/>
    <property type="match status" value="1"/>
</dbReference>
<evidence type="ECO:0000313" key="22">
    <source>
        <dbReference type="EMBL" id="GEL02031.1"/>
    </source>
</evidence>
<dbReference type="InterPro" id="IPR032284">
    <property type="entry name" value="RecQ_Zn-bd"/>
</dbReference>
<evidence type="ECO:0000256" key="17">
    <source>
        <dbReference type="SAM" id="MobiDB-lite"/>
    </source>
</evidence>
<accession>A0A511BNX1</accession>
<evidence type="ECO:0000259" key="18">
    <source>
        <dbReference type="PROSITE" id="PS50206"/>
    </source>
</evidence>
<feature type="domain" description="Helicase ATP-binding" evidence="20">
    <location>
        <begin position="54"/>
        <end position="222"/>
    </location>
</feature>
<dbReference type="SUPFAM" id="SSF47819">
    <property type="entry name" value="HRDC-like"/>
    <property type="match status" value="1"/>
</dbReference>
<keyword evidence="5" id="KW-0547">Nucleotide-binding</keyword>
<dbReference type="PANTHER" id="PTHR13710:SF105">
    <property type="entry name" value="ATP-DEPENDENT DNA HELICASE Q1"/>
    <property type="match status" value="1"/>
</dbReference>
<dbReference type="PROSITE" id="PS51192">
    <property type="entry name" value="HELICASE_ATP_BIND_1"/>
    <property type="match status" value="1"/>
</dbReference>
<comment type="catalytic activity">
    <reaction evidence="15">
        <text>Couples ATP hydrolysis with the unwinding of duplex DNA by translocating in the 3'-5' direction.</text>
        <dbReference type="EC" id="5.6.2.4"/>
    </reaction>
</comment>
<evidence type="ECO:0000256" key="1">
    <source>
        <dbReference type="ARBA" id="ARBA00001946"/>
    </source>
</evidence>
<dbReference type="GO" id="GO:0003677">
    <property type="term" value="F:DNA binding"/>
    <property type="evidence" value="ECO:0007669"/>
    <property type="project" value="UniProtKB-KW"/>
</dbReference>
<keyword evidence="7" id="KW-0378">Hydrolase</keyword>
<dbReference type="InterPro" id="IPR036388">
    <property type="entry name" value="WH-like_DNA-bd_sf"/>
</dbReference>
<dbReference type="GO" id="GO:0005524">
    <property type="term" value="F:ATP binding"/>
    <property type="evidence" value="ECO:0007669"/>
    <property type="project" value="UniProtKB-KW"/>
</dbReference>
<dbReference type="InterPro" id="IPR014001">
    <property type="entry name" value="Helicase_ATP-bd"/>
</dbReference>
<comment type="cofactor">
    <cofactor evidence="1">
        <name>Mg(2+)</name>
        <dbReference type="ChEBI" id="CHEBI:18420"/>
    </cofactor>
</comment>
<keyword evidence="14" id="KW-0413">Isomerase</keyword>
<keyword evidence="4" id="KW-0479">Metal-binding</keyword>
<organism evidence="22 23">
    <name type="scientific">Swaminathania salitolerans</name>
    <dbReference type="NCBI Taxonomy" id="182838"/>
    <lineage>
        <taxon>Bacteria</taxon>
        <taxon>Pseudomonadati</taxon>
        <taxon>Pseudomonadota</taxon>
        <taxon>Alphaproteobacteria</taxon>
        <taxon>Acetobacterales</taxon>
        <taxon>Acetobacteraceae</taxon>
        <taxon>Swaminathania</taxon>
    </lineage>
</organism>
<dbReference type="GO" id="GO:0006260">
    <property type="term" value="P:DNA replication"/>
    <property type="evidence" value="ECO:0007669"/>
    <property type="project" value="InterPro"/>
</dbReference>
<dbReference type="NCBIfam" id="TIGR01389">
    <property type="entry name" value="recQ"/>
    <property type="match status" value="1"/>
</dbReference>
<dbReference type="GO" id="GO:0005737">
    <property type="term" value="C:cytoplasm"/>
    <property type="evidence" value="ECO:0007669"/>
    <property type="project" value="TreeGrafter"/>
</dbReference>
<dbReference type="PROSITE" id="PS51194">
    <property type="entry name" value="HELICASE_CTER"/>
    <property type="match status" value="1"/>
</dbReference>
<evidence type="ECO:0000256" key="15">
    <source>
        <dbReference type="ARBA" id="ARBA00034617"/>
    </source>
</evidence>
<dbReference type="Gene3D" id="3.40.50.300">
    <property type="entry name" value="P-loop containing nucleotide triphosphate hydrolases"/>
    <property type="match status" value="2"/>
</dbReference>
<evidence type="ECO:0000256" key="5">
    <source>
        <dbReference type="ARBA" id="ARBA00022741"/>
    </source>
</evidence>
<feature type="domain" description="Helicase C-terminal" evidence="21">
    <location>
        <begin position="246"/>
        <end position="393"/>
    </location>
</feature>
<keyword evidence="10" id="KW-0067">ATP-binding</keyword>
<dbReference type="EMBL" id="BJVC01000002">
    <property type="protein sequence ID" value="GEL02031.1"/>
    <property type="molecule type" value="Genomic_DNA"/>
</dbReference>
<dbReference type="InterPro" id="IPR002121">
    <property type="entry name" value="HRDC_dom"/>
</dbReference>
<evidence type="ECO:0000256" key="3">
    <source>
        <dbReference type="ARBA" id="ARBA00005446"/>
    </source>
</evidence>
<dbReference type="SMART" id="SM00490">
    <property type="entry name" value="HELICc"/>
    <property type="match status" value="1"/>
</dbReference>
<dbReference type="SMART" id="SM00487">
    <property type="entry name" value="DEXDc"/>
    <property type="match status" value="1"/>
</dbReference>
<dbReference type="InterPro" id="IPR001650">
    <property type="entry name" value="Helicase_C-like"/>
</dbReference>
<sequence length="629" mass="69034">MDPVSADPVAAHSGNEVSGSGSPAAPHQGDESPDAVLSRVFGFSCFRGQQKEVIDSVIRGEDVLVIMPTGGGKSLCYQVPALCRPGMGIVISPLIALMDDQVAALRQLGINAAALHSELPEERLDEIRADLRAGRVDLLYISPERLVSPGTARWLARNRVSVLAIDEAHCVSAWGHEFRPEYRALADLPAIFPDVPRIALTATADSRTQDDILQALGMEQARRLTSSFHRPNLFLAAAPKGSETRQVQDALAAHRDDAAIVYCGSRNRTERMAKSLRERGYNALPFHAGLSSQEKHATLMRFRSGEPMVIVATVAFGMGIDRPDVRCVVHLDMPASPEAYYQQIGRAGRDGEPAETLLLYGGEDMARARYWLEQSSAPESEKRVMQARLESMIALTETVGCRTQALLACFGEALEGKCGHCDNCRSPVETFDGTEAAQKVLSAIYRTGQRFGAVHLTSVLRGKLTEAVERHAHQHLTVFGVGKDRPEQWWRGVIRQLIARGAIRMSGEHNTLGLDVPVARPILRGETRLELRSDPLAPTRESGRVSSARTPADMLDAASRERFDALRQWRRDEAREQEIPPYVIFHDATLAEIAQSDPRDMEALSHIKGVGTSKRDRYGQAVIAILRAC</sequence>
<evidence type="ECO:0000256" key="14">
    <source>
        <dbReference type="ARBA" id="ARBA00023235"/>
    </source>
</evidence>
<dbReference type="GO" id="GO:0016787">
    <property type="term" value="F:hydrolase activity"/>
    <property type="evidence" value="ECO:0007669"/>
    <property type="project" value="UniProtKB-KW"/>
</dbReference>
<proteinExistence type="inferred from homology"/>